<evidence type="ECO:0000256" key="8">
    <source>
        <dbReference type="SAM" id="MobiDB-lite"/>
    </source>
</evidence>
<evidence type="ECO:0000256" key="5">
    <source>
        <dbReference type="ARBA" id="ARBA00022989"/>
    </source>
</evidence>
<organism evidence="10 11">
    <name type="scientific">Crossiella cryophila</name>
    <dbReference type="NCBI Taxonomy" id="43355"/>
    <lineage>
        <taxon>Bacteria</taxon>
        <taxon>Bacillati</taxon>
        <taxon>Actinomycetota</taxon>
        <taxon>Actinomycetes</taxon>
        <taxon>Pseudonocardiales</taxon>
        <taxon>Pseudonocardiaceae</taxon>
        <taxon>Crossiella</taxon>
    </lineage>
</organism>
<dbReference type="GO" id="GO:0055085">
    <property type="term" value="P:transmembrane transport"/>
    <property type="evidence" value="ECO:0007669"/>
    <property type="project" value="InterPro"/>
</dbReference>
<keyword evidence="4 7" id="KW-0812">Transmembrane</keyword>
<evidence type="ECO:0000256" key="7">
    <source>
        <dbReference type="RuleBase" id="RU363032"/>
    </source>
</evidence>
<dbReference type="InterPro" id="IPR000515">
    <property type="entry name" value="MetI-like"/>
</dbReference>
<keyword evidence="5 7" id="KW-1133">Transmembrane helix</keyword>
<accession>A0A7W7C9D3</accession>
<evidence type="ECO:0000256" key="1">
    <source>
        <dbReference type="ARBA" id="ARBA00004651"/>
    </source>
</evidence>
<dbReference type="EMBL" id="JACHMH010000001">
    <property type="protein sequence ID" value="MBB4676916.1"/>
    <property type="molecule type" value="Genomic_DNA"/>
</dbReference>
<feature type="transmembrane region" description="Helical" evidence="7">
    <location>
        <begin position="50"/>
        <end position="72"/>
    </location>
</feature>
<evidence type="ECO:0000259" key="9">
    <source>
        <dbReference type="PROSITE" id="PS50928"/>
    </source>
</evidence>
<proteinExistence type="inferred from homology"/>
<evidence type="ECO:0000313" key="10">
    <source>
        <dbReference type="EMBL" id="MBB4676916.1"/>
    </source>
</evidence>
<dbReference type="CDD" id="cd06261">
    <property type="entry name" value="TM_PBP2"/>
    <property type="match status" value="1"/>
</dbReference>
<keyword evidence="3" id="KW-1003">Cell membrane</keyword>
<dbReference type="AlphaFoldDB" id="A0A7W7C9D3"/>
<dbReference type="Gene3D" id="1.10.3720.10">
    <property type="entry name" value="MetI-like"/>
    <property type="match status" value="1"/>
</dbReference>
<feature type="transmembrane region" description="Helical" evidence="7">
    <location>
        <begin position="220"/>
        <end position="245"/>
    </location>
</feature>
<comment type="similarity">
    <text evidence="7">Belongs to the binding-protein-dependent transport system permease family.</text>
</comment>
<dbReference type="Pfam" id="PF00528">
    <property type="entry name" value="BPD_transp_1"/>
    <property type="match status" value="1"/>
</dbReference>
<sequence length="314" mass="33142">MTTTELRPVTPSTSDRPGTGRKPIGVARQCETALGWAGVRASPAGATGRILLCAAVFLFFCGPLITVVSGAFDFSPDPTKLSVLPNRPSLVNFDVATQKGIWGYLLNSLIIAGGGLLLQVSVSVFAAYALARKKFRGQAIVMLAILTTMMLPEEVIAIPLSMVIGDLPLLGISLKGTLLGVILPLGAWGFSIFVMTEFMREIPLELEEAARVDGAGELRIFAQIVVPLCRPALGVVAVFGFTMIWDQYLLPLIVATDPGDYTLTVALATLRSDDMVGPGVVLAGALLALVPSLIVYLSLQKSFLRGITSGAVKG</sequence>
<gene>
    <name evidence="10" type="ORF">HNR67_003034</name>
</gene>
<keyword evidence="10" id="KW-0762">Sugar transport</keyword>
<reference evidence="10 11" key="1">
    <citation type="submission" date="2020-08" db="EMBL/GenBank/DDBJ databases">
        <title>Sequencing the genomes of 1000 actinobacteria strains.</title>
        <authorList>
            <person name="Klenk H.-P."/>
        </authorList>
    </citation>
    <scope>NUCLEOTIDE SEQUENCE [LARGE SCALE GENOMIC DNA]</scope>
    <source>
        <strain evidence="10 11">DSM 44230</strain>
    </source>
</reference>
<feature type="compositionally biased region" description="Polar residues" evidence="8">
    <location>
        <begin position="1"/>
        <end position="16"/>
    </location>
</feature>
<dbReference type="PANTHER" id="PTHR43744:SF3">
    <property type="entry name" value="LACTOSE TRANSPORT SYSTEM PERMEASE PROTEIN LACG"/>
    <property type="match status" value="1"/>
</dbReference>
<dbReference type="PANTHER" id="PTHR43744">
    <property type="entry name" value="ABC TRANSPORTER PERMEASE PROTEIN MG189-RELATED-RELATED"/>
    <property type="match status" value="1"/>
</dbReference>
<keyword evidence="2 7" id="KW-0813">Transport</keyword>
<feature type="transmembrane region" description="Helical" evidence="7">
    <location>
        <begin position="140"/>
        <end position="164"/>
    </location>
</feature>
<keyword evidence="11" id="KW-1185">Reference proteome</keyword>
<evidence type="ECO:0000256" key="4">
    <source>
        <dbReference type="ARBA" id="ARBA00022692"/>
    </source>
</evidence>
<dbReference type="SUPFAM" id="SSF161098">
    <property type="entry name" value="MetI-like"/>
    <property type="match status" value="1"/>
</dbReference>
<dbReference type="RefSeq" id="WP_185002720.1">
    <property type="nucleotide sequence ID" value="NZ_BAAAUI010000012.1"/>
</dbReference>
<feature type="transmembrane region" description="Helical" evidence="7">
    <location>
        <begin position="176"/>
        <end position="199"/>
    </location>
</feature>
<feature type="domain" description="ABC transmembrane type-1" evidence="9">
    <location>
        <begin position="105"/>
        <end position="299"/>
    </location>
</feature>
<evidence type="ECO:0000256" key="6">
    <source>
        <dbReference type="ARBA" id="ARBA00023136"/>
    </source>
</evidence>
<dbReference type="PROSITE" id="PS50928">
    <property type="entry name" value="ABC_TM1"/>
    <property type="match status" value="1"/>
</dbReference>
<name>A0A7W7C9D3_9PSEU</name>
<dbReference type="InterPro" id="IPR035906">
    <property type="entry name" value="MetI-like_sf"/>
</dbReference>
<evidence type="ECO:0000256" key="2">
    <source>
        <dbReference type="ARBA" id="ARBA00022448"/>
    </source>
</evidence>
<keyword evidence="6 7" id="KW-0472">Membrane</keyword>
<protein>
    <submittedName>
        <fullName evidence="10">Multiple sugar transport system permease protein</fullName>
    </submittedName>
</protein>
<comment type="subcellular location">
    <subcellularLocation>
        <location evidence="1 7">Cell membrane</location>
        <topology evidence="1 7">Multi-pass membrane protein</topology>
    </subcellularLocation>
</comment>
<evidence type="ECO:0000256" key="3">
    <source>
        <dbReference type="ARBA" id="ARBA00022475"/>
    </source>
</evidence>
<comment type="caution">
    <text evidence="10">The sequence shown here is derived from an EMBL/GenBank/DDBJ whole genome shotgun (WGS) entry which is preliminary data.</text>
</comment>
<evidence type="ECO:0000313" key="11">
    <source>
        <dbReference type="Proteomes" id="UP000533598"/>
    </source>
</evidence>
<dbReference type="Proteomes" id="UP000533598">
    <property type="component" value="Unassembled WGS sequence"/>
</dbReference>
<feature type="transmembrane region" description="Helical" evidence="7">
    <location>
        <begin position="101"/>
        <end position="128"/>
    </location>
</feature>
<feature type="transmembrane region" description="Helical" evidence="7">
    <location>
        <begin position="280"/>
        <end position="299"/>
    </location>
</feature>
<dbReference type="GO" id="GO:0005886">
    <property type="term" value="C:plasma membrane"/>
    <property type="evidence" value="ECO:0007669"/>
    <property type="project" value="UniProtKB-SubCell"/>
</dbReference>
<feature type="region of interest" description="Disordered" evidence="8">
    <location>
        <begin position="1"/>
        <end position="23"/>
    </location>
</feature>